<dbReference type="AlphaFoldDB" id="A0A9W8I3Z2"/>
<dbReference type="GO" id="GO:0005829">
    <property type="term" value="C:cytosol"/>
    <property type="evidence" value="ECO:0007669"/>
    <property type="project" value="TreeGrafter"/>
</dbReference>
<dbReference type="GO" id="GO:0030968">
    <property type="term" value="P:endoplasmic reticulum unfolded protein response"/>
    <property type="evidence" value="ECO:0007669"/>
    <property type="project" value="TreeGrafter"/>
</dbReference>
<evidence type="ECO:0000256" key="1">
    <source>
        <dbReference type="ARBA" id="ARBA00000707"/>
    </source>
</evidence>
<dbReference type="OrthoDB" id="65596at2759"/>
<keyword evidence="3" id="KW-0963">Cytoplasm</keyword>
<dbReference type="SUPFAM" id="SSF54001">
    <property type="entry name" value="Cysteine proteinases"/>
    <property type="match status" value="1"/>
</dbReference>
<dbReference type="GO" id="GO:0005634">
    <property type="term" value="C:nucleus"/>
    <property type="evidence" value="ECO:0007669"/>
    <property type="project" value="TreeGrafter"/>
</dbReference>
<dbReference type="PANTHER" id="PTHR13312">
    <property type="entry name" value="HIV-INDUCED PROTEIN-7-LIKE PROTEASE"/>
    <property type="match status" value="1"/>
</dbReference>
<protein>
    <recommendedName>
        <fullName evidence="3">Ubiquitin thioesterase OTU</fullName>
        <ecNumber evidence="3">3.4.19.12</ecNumber>
    </recommendedName>
</protein>
<comment type="catalytic activity">
    <reaction evidence="1 3">
        <text>Thiol-dependent hydrolysis of ester, thioester, amide, peptide and isopeptide bonds formed by the C-terminal Gly of ubiquitin (a 76-residue protein attached to proteins as an intracellular targeting signal).</text>
        <dbReference type="EC" id="3.4.19.12"/>
    </reaction>
</comment>
<organism evidence="6 7">
    <name type="scientific">Coemansia guatemalensis</name>
    <dbReference type="NCBI Taxonomy" id="2761395"/>
    <lineage>
        <taxon>Eukaryota</taxon>
        <taxon>Fungi</taxon>
        <taxon>Fungi incertae sedis</taxon>
        <taxon>Zoopagomycota</taxon>
        <taxon>Kickxellomycotina</taxon>
        <taxon>Kickxellomycetes</taxon>
        <taxon>Kickxellales</taxon>
        <taxon>Kickxellaceae</taxon>
        <taxon>Coemansia</taxon>
    </lineage>
</organism>
<keyword evidence="3" id="KW-0788">Thiol protease</keyword>
<feature type="compositionally biased region" description="Polar residues" evidence="4">
    <location>
        <begin position="134"/>
        <end position="145"/>
    </location>
</feature>
<dbReference type="GO" id="GO:0036503">
    <property type="term" value="P:ERAD pathway"/>
    <property type="evidence" value="ECO:0007669"/>
    <property type="project" value="TreeGrafter"/>
</dbReference>
<dbReference type="EMBL" id="JANBUO010000011">
    <property type="protein sequence ID" value="KAJ2809101.1"/>
    <property type="molecule type" value="Genomic_DNA"/>
</dbReference>
<sequence length="316" mass="34914">HRVEAQTFGQFKEHLAQLTSIPKGQLIVKFGHPPVVLDYPDTLPLANIPIYDGADVVVARINPKIESSTSSAAISTGTSFIMPPTSDNKSAYADNHAENKSSDSLDYMTEVLESLFNEDEAKKKPESSSDSELHGNTTGSDTQLATKEVHVSVEFEGGFLVRRTVPSDDSCLFTSIANCYGQRDITSYKLRVLVCDVINANPDEYNEVVLDKPVEEYCEWISKTSSWGGGIEMAAISEALQIEICSVDTRTQRMLQFGQGRYSHRMFLLYTGSHYDYVAFTANPDDPRTFDQTMFEVRLPNASALLNGVAMLAAKL</sequence>
<comment type="caution">
    <text evidence="6">The sequence shown here is derived from an EMBL/GenBank/DDBJ whole genome shotgun (WGS) entry which is preliminary data.</text>
</comment>
<keyword evidence="6" id="KW-0645">Protease</keyword>
<dbReference type="Gene3D" id="3.10.20.90">
    <property type="entry name" value="Phosphatidylinositol 3-kinase Catalytic Subunit, Chain A, domain 1"/>
    <property type="match status" value="1"/>
</dbReference>
<dbReference type="GO" id="GO:0004843">
    <property type="term" value="F:cysteine-type deubiquitinase activity"/>
    <property type="evidence" value="ECO:0007669"/>
    <property type="project" value="UniProtKB-UniRule"/>
</dbReference>
<evidence type="ECO:0000256" key="2">
    <source>
        <dbReference type="ARBA" id="ARBA00022801"/>
    </source>
</evidence>
<evidence type="ECO:0000313" key="6">
    <source>
        <dbReference type="EMBL" id="KAJ2809101.1"/>
    </source>
</evidence>
<keyword evidence="2 3" id="KW-0378">Hydrolase</keyword>
<evidence type="ECO:0000313" key="7">
    <source>
        <dbReference type="Proteomes" id="UP001140094"/>
    </source>
</evidence>
<comment type="subcellular location">
    <subcellularLocation>
        <location evidence="3">Cytoplasm</location>
    </subcellularLocation>
</comment>
<feature type="compositionally biased region" description="Basic and acidic residues" evidence="4">
    <location>
        <begin position="119"/>
        <end position="133"/>
    </location>
</feature>
<dbReference type="GO" id="GO:0016579">
    <property type="term" value="P:protein deubiquitination"/>
    <property type="evidence" value="ECO:0007669"/>
    <property type="project" value="TreeGrafter"/>
</dbReference>
<dbReference type="PANTHER" id="PTHR13312:SF0">
    <property type="entry name" value="UBIQUITIN THIOESTERASE OTU1"/>
    <property type="match status" value="1"/>
</dbReference>
<gene>
    <name evidence="6" type="primary">OTU1</name>
    <name evidence="6" type="ORF">H4R20_000405</name>
</gene>
<evidence type="ECO:0000256" key="4">
    <source>
        <dbReference type="SAM" id="MobiDB-lite"/>
    </source>
</evidence>
<feature type="domain" description="OTU" evidence="5">
    <location>
        <begin position="160"/>
        <end position="281"/>
    </location>
</feature>
<name>A0A9W8I3Z2_9FUNG</name>
<keyword evidence="3" id="KW-0833">Ubl conjugation pathway</keyword>
<dbReference type="EC" id="3.4.19.12" evidence="3"/>
<keyword evidence="7" id="KW-1185">Reference proteome</keyword>
<dbReference type="InterPro" id="IPR003323">
    <property type="entry name" value="OTU_dom"/>
</dbReference>
<evidence type="ECO:0000259" key="5">
    <source>
        <dbReference type="PROSITE" id="PS50802"/>
    </source>
</evidence>
<feature type="non-terminal residue" evidence="6">
    <location>
        <position position="1"/>
    </location>
</feature>
<dbReference type="InterPro" id="IPR038765">
    <property type="entry name" value="Papain-like_cys_pep_sf"/>
</dbReference>
<dbReference type="CDD" id="cd22745">
    <property type="entry name" value="OTU_OTU1"/>
    <property type="match status" value="1"/>
</dbReference>
<comment type="function">
    <text evidence="3">Hydrolase that can remove conjugated ubiquitin from proteins and may therefore play an important regulatory role at the level of protein turnover by preventing degradation.</text>
</comment>
<proteinExistence type="predicted"/>
<dbReference type="PROSITE" id="PS50802">
    <property type="entry name" value="OTU"/>
    <property type="match status" value="1"/>
</dbReference>
<dbReference type="Pfam" id="PF02338">
    <property type="entry name" value="OTU"/>
    <property type="match status" value="1"/>
</dbReference>
<dbReference type="Gene3D" id="3.90.70.80">
    <property type="match status" value="1"/>
</dbReference>
<reference evidence="6" key="1">
    <citation type="submission" date="2022-07" db="EMBL/GenBank/DDBJ databases">
        <title>Phylogenomic reconstructions and comparative analyses of Kickxellomycotina fungi.</title>
        <authorList>
            <person name="Reynolds N.K."/>
            <person name="Stajich J.E."/>
            <person name="Barry K."/>
            <person name="Grigoriev I.V."/>
            <person name="Crous P."/>
            <person name="Smith M.E."/>
        </authorList>
    </citation>
    <scope>NUCLEOTIDE SEQUENCE</scope>
    <source>
        <strain evidence="6">NRRL 1565</strain>
    </source>
</reference>
<feature type="region of interest" description="Disordered" evidence="4">
    <location>
        <begin position="118"/>
        <end position="145"/>
    </location>
</feature>
<accession>A0A9W8I3Z2</accession>
<evidence type="ECO:0000256" key="3">
    <source>
        <dbReference type="RuleBase" id="RU367104"/>
    </source>
</evidence>
<dbReference type="Proteomes" id="UP001140094">
    <property type="component" value="Unassembled WGS sequence"/>
</dbReference>